<dbReference type="CDD" id="cd03443">
    <property type="entry name" value="PaaI_thioesterase"/>
    <property type="match status" value="1"/>
</dbReference>
<gene>
    <name evidence="4" type="ORF">GCM10025791_19920</name>
</gene>
<dbReference type="GO" id="GO:0005829">
    <property type="term" value="C:cytosol"/>
    <property type="evidence" value="ECO:0007669"/>
    <property type="project" value="TreeGrafter"/>
</dbReference>
<reference evidence="5" key="1">
    <citation type="journal article" date="2019" name="Int. J. Syst. Evol. Microbiol.">
        <title>The Global Catalogue of Microorganisms (GCM) 10K type strain sequencing project: providing services to taxonomists for standard genome sequencing and annotation.</title>
        <authorList>
            <consortium name="The Broad Institute Genomics Platform"/>
            <consortium name="The Broad Institute Genome Sequencing Center for Infectious Disease"/>
            <person name="Wu L."/>
            <person name="Ma J."/>
        </authorList>
    </citation>
    <scope>NUCLEOTIDE SEQUENCE [LARGE SCALE GENOMIC DNA]</scope>
    <source>
        <strain evidence="5">JCM 19134</strain>
    </source>
</reference>
<protein>
    <submittedName>
        <fullName evidence="4">Hotdog fold thioesterase</fullName>
    </submittedName>
</protein>
<dbReference type="InterPro" id="IPR029069">
    <property type="entry name" value="HotDog_dom_sf"/>
</dbReference>
<organism evidence="4 5">
    <name type="scientific">Halioxenophilus aromaticivorans</name>
    <dbReference type="NCBI Taxonomy" id="1306992"/>
    <lineage>
        <taxon>Bacteria</taxon>
        <taxon>Pseudomonadati</taxon>
        <taxon>Pseudomonadota</taxon>
        <taxon>Gammaproteobacteria</taxon>
        <taxon>Alteromonadales</taxon>
        <taxon>Alteromonadaceae</taxon>
        <taxon>Halioxenophilus</taxon>
    </lineage>
</organism>
<dbReference type="AlphaFoldDB" id="A0AAV3U1X6"/>
<dbReference type="PANTHER" id="PTHR43240:SF5">
    <property type="entry name" value="1,4-DIHYDROXY-2-NAPHTHOYL-COA THIOESTERASE 1"/>
    <property type="match status" value="1"/>
</dbReference>
<feature type="domain" description="Thioesterase" evidence="3">
    <location>
        <begin position="54"/>
        <end position="131"/>
    </location>
</feature>
<evidence type="ECO:0000256" key="1">
    <source>
        <dbReference type="ARBA" id="ARBA00008324"/>
    </source>
</evidence>
<keyword evidence="5" id="KW-1185">Reference proteome</keyword>
<dbReference type="InterPro" id="IPR003736">
    <property type="entry name" value="PAAI_dom"/>
</dbReference>
<comment type="caution">
    <text evidence="4">The sequence shown here is derived from an EMBL/GenBank/DDBJ whole genome shotgun (WGS) entry which is preliminary data.</text>
</comment>
<dbReference type="RefSeq" id="WP_345420992.1">
    <property type="nucleotide sequence ID" value="NZ_AP031496.1"/>
</dbReference>
<evidence type="ECO:0000259" key="3">
    <source>
        <dbReference type="Pfam" id="PF03061"/>
    </source>
</evidence>
<dbReference type="Pfam" id="PF03061">
    <property type="entry name" value="4HBT"/>
    <property type="match status" value="1"/>
</dbReference>
<name>A0AAV3U1X6_9ALTE</name>
<dbReference type="Gene3D" id="3.10.129.10">
    <property type="entry name" value="Hotdog Thioesterase"/>
    <property type="match status" value="1"/>
</dbReference>
<evidence type="ECO:0000256" key="2">
    <source>
        <dbReference type="ARBA" id="ARBA00022801"/>
    </source>
</evidence>
<dbReference type="Proteomes" id="UP001409585">
    <property type="component" value="Unassembled WGS sequence"/>
</dbReference>
<dbReference type="InterPro" id="IPR006683">
    <property type="entry name" value="Thioestr_dom"/>
</dbReference>
<proteinExistence type="inferred from homology"/>
<dbReference type="EMBL" id="BAABLX010000012">
    <property type="protein sequence ID" value="GAA4941480.1"/>
    <property type="molecule type" value="Genomic_DNA"/>
</dbReference>
<comment type="similarity">
    <text evidence="1">Belongs to the thioesterase PaaI family.</text>
</comment>
<evidence type="ECO:0000313" key="5">
    <source>
        <dbReference type="Proteomes" id="UP001409585"/>
    </source>
</evidence>
<dbReference type="NCBIfam" id="TIGR00369">
    <property type="entry name" value="unchar_dom_1"/>
    <property type="match status" value="1"/>
</dbReference>
<keyword evidence="2" id="KW-0378">Hydrolase</keyword>
<dbReference type="PANTHER" id="PTHR43240">
    <property type="entry name" value="1,4-DIHYDROXY-2-NAPHTHOYL-COA THIOESTERASE 1"/>
    <property type="match status" value="1"/>
</dbReference>
<evidence type="ECO:0000313" key="4">
    <source>
        <dbReference type="EMBL" id="GAA4941480.1"/>
    </source>
</evidence>
<accession>A0AAV3U1X6</accession>
<sequence>MSAPIWFGQPTIDLISQMQQGTIDEHLGISITEIGPDYLKGTMPVDRRTLQPTGRLHGGANVVLAESLGSIGANMVVDNSQRVCFGLDINANHVRGVSQGEVTGIAKPLHIGATTQVWEIKIYDEKDRLSCISRLTMAVVKR</sequence>
<dbReference type="SUPFAM" id="SSF54637">
    <property type="entry name" value="Thioesterase/thiol ester dehydrase-isomerase"/>
    <property type="match status" value="1"/>
</dbReference>
<dbReference type="GO" id="GO:0061522">
    <property type="term" value="F:1,4-dihydroxy-2-naphthoyl-CoA thioesterase activity"/>
    <property type="evidence" value="ECO:0007669"/>
    <property type="project" value="TreeGrafter"/>
</dbReference>